<evidence type="ECO:0000256" key="1">
    <source>
        <dbReference type="SAM" id="SignalP"/>
    </source>
</evidence>
<dbReference type="AlphaFoldDB" id="A0A2M4B863"/>
<reference evidence="2" key="1">
    <citation type="submission" date="2018-01" db="EMBL/GenBank/DDBJ databases">
        <title>An insight into the sialome of Amazonian anophelines.</title>
        <authorList>
            <person name="Ribeiro J.M."/>
            <person name="Scarpassa V."/>
            <person name="Calvo E."/>
        </authorList>
    </citation>
    <scope>NUCLEOTIDE SEQUENCE</scope>
    <source>
        <tissue evidence="2">Salivary glands</tissue>
    </source>
</reference>
<sequence length="79" mass="8711">MYAVCFRYPVFQLYFCLDLLPSALSCCCRCSISSPALLYHFHFAFLQTSSSIGAPSAPPIAPPLSRAEFLRVGSSLFII</sequence>
<dbReference type="EMBL" id="GGFK01015687">
    <property type="protein sequence ID" value="MBW49008.1"/>
    <property type="molecule type" value="Transcribed_RNA"/>
</dbReference>
<feature type="chain" id="PRO_5014941197" evidence="1">
    <location>
        <begin position="26"/>
        <end position="79"/>
    </location>
</feature>
<accession>A0A2M4B863</accession>
<organism evidence="2">
    <name type="scientific">Anopheles triannulatus</name>
    <dbReference type="NCBI Taxonomy" id="58253"/>
    <lineage>
        <taxon>Eukaryota</taxon>
        <taxon>Metazoa</taxon>
        <taxon>Ecdysozoa</taxon>
        <taxon>Arthropoda</taxon>
        <taxon>Hexapoda</taxon>
        <taxon>Insecta</taxon>
        <taxon>Pterygota</taxon>
        <taxon>Neoptera</taxon>
        <taxon>Endopterygota</taxon>
        <taxon>Diptera</taxon>
        <taxon>Nematocera</taxon>
        <taxon>Culicoidea</taxon>
        <taxon>Culicidae</taxon>
        <taxon>Anophelinae</taxon>
        <taxon>Anopheles</taxon>
    </lineage>
</organism>
<protein>
    <submittedName>
        <fullName evidence="2">Putative secreted protein</fullName>
    </submittedName>
</protein>
<keyword evidence="1" id="KW-0732">Signal</keyword>
<evidence type="ECO:0000313" key="2">
    <source>
        <dbReference type="EMBL" id="MBW49008.1"/>
    </source>
</evidence>
<feature type="signal peptide" evidence="1">
    <location>
        <begin position="1"/>
        <end position="25"/>
    </location>
</feature>
<name>A0A2M4B863_9DIPT</name>
<proteinExistence type="predicted"/>